<comment type="caution">
    <text evidence="2">The sequence shown here is derived from an EMBL/GenBank/DDBJ whole genome shotgun (WGS) entry which is preliminary data.</text>
</comment>
<feature type="transmembrane region" description="Helical" evidence="1">
    <location>
        <begin position="91"/>
        <end position="112"/>
    </location>
</feature>
<evidence type="ECO:0000313" key="2">
    <source>
        <dbReference type="EMBL" id="CAG7723084.1"/>
    </source>
</evidence>
<reference evidence="2" key="1">
    <citation type="submission" date="2021-06" db="EMBL/GenBank/DDBJ databases">
        <authorList>
            <person name="Hodson N. C."/>
            <person name="Mongue J. A."/>
            <person name="Jaron S. K."/>
        </authorList>
    </citation>
    <scope>NUCLEOTIDE SEQUENCE</scope>
</reference>
<protein>
    <submittedName>
        <fullName evidence="2">Uncharacterized protein</fullName>
    </submittedName>
</protein>
<proteinExistence type="predicted"/>
<accession>A0A8J2KBW1</accession>
<dbReference type="EMBL" id="CAJVCH010095471">
    <property type="protein sequence ID" value="CAG7723084.1"/>
    <property type="molecule type" value="Genomic_DNA"/>
</dbReference>
<sequence>MVETPQIRFVGNTSRLQICKTTEYRSTAPGNMEGRGEGEIVPEPTPVLRRNVGNGIDTHSTLPSTIHVTSVGIEGQVLDPESISKTNWSKVIMSIVAFFAGVYTLGIFLDFFDIWDPCTIRFAYRSQCNKGSYTEGLLQKSEYVEDSFCLIPGIFHTSRSAGWSVDCTEHLDLPDSSIQP</sequence>
<keyword evidence="3" id="KW-1185">Reference proteome</keyword>
<organism evidence="2 3">
    <name type="scientific">Allacma fusca</name>
    <dbReference type="NCBI Taxonomy" id="39272"/>
    <lineage>
        <taxon>Eukaryota</taxon>
        <taxon>Metazoa</taxon>
        <taxon>Ecdysozoa</taxon>
        <taxon>Arthropoda</taxon>
        <taxon>Hexapoda</taxon>
        <taxon>Collembola</taxon>
        <taxon>Symphypleona</taxon>
        <taxon>Sminthuridae</taxon>
        <taxon>Allacma</taxon>
    </lineage>
</organism>
<keyword evidence="1" id="KW-1133">Transmembrane helix</keyword>
<evidence type="ECO:0000313" key="3">
    <source>
        <dbReference type="Proteomes" id="UP000708208"/>
    </source>
</evidence>
<dbReference type="Proteomes" id="UP000708208">
    <property type="component" value="Unassembled WGS sequence"/>
</dbReference>
<keyword evidence="1" id="KW-0472">Membrane</keyword>
<evidence type="ECO:0000256" key="1">
    <source>
        <dbReference type="SAM" id="Phobius"/>
    </source>
</evidence>
<gene>
    <name evidence="2" type="ORF">AFUS01_LOCUS12189</name>
</gene>
<dbReference type="AlphaFoldDB" id="A0A8J2KBW1"/>
<name>A0A8J2KBW1_9HEXA</name>
<keyword evidence="1" id="KW-0812">Transmembrane</keyword>